<dbReference type="PROSITE" id="PS51217">
    <property type="entry name" value="UVRD_HELICASE_CTER"/>
    <property type="match status" value="1"/>
</dbReference>
<proteinExistence type="predicted"/>
<evidence type="ECO:0000256" key="10">
    <source>
        <dbReference type="ARBA" id="ARBA00023235"/>
    </source>
</evidence>
<feature type="domain" description="UvrD-like helicase C-terminal" evidence="15">
    <location>
        <begin position="464"/>
        <end position="733"/>
    </location>
</feature>
<dbReference type="InterPro" id="IPR014017">
    <property type="entry name" value="DNA_helicase_UvrD-like_C"/>
</dbReference>
<evidence type="ECO:0000256" key="3">
    <source>
        <dbReference type="ARBA" id="ARBA00022763"/>
    </source>
</evidence>
<dbReference type="GO" id="GO:0003677">
    <property type="term" value="F:DNA binding"/>
    <property type="evidence" value="ECO:0007669"/>
    <property type="project" value="UniProtKB-KW"/>
</dbReference>
<evidence type="ECO:0000256" key="2">
    <source>
        <dbReference type="ARBA" id="ARBA00022741"/>
    </source>
</evidence>
<dbReference type="Pfam" id="PF13361">
    <property type="entry name" value="UvrD_C"/>
    <property type="match status" value="1"/>
</dbReference>
<dbReference type="AlphaFoldDB" id="A0A5J4RLX2"/>
<comment type="caution">
    <text evidence="16">The sequence shown here is derived from an EMBL/GenBank/DDBJ whole genome shotgun (WGS) entry which is preliminary data.</text>
</comment>
<dbReference type="InterPro" id="IPR027417">
    <property type="entry name" value="P-loop_NTPase"/>
</dbReference>
<keyword evidence="3" id="KW-0227">DNA damage</keyword>
<evidence type="ECO:0000256" key="7">
    <source>
        <dbReference type="ARBA" id="ARBA00022840"/>
    </source>
</evidence>
<keyword evidence="9" id="KW-0234">DNA repair</keyword>
<evidence type="ECO:0000259" key="15">
    <source>
        <dbReference type="PROSITE" id="PS51217"/>
    </source>
</evidence>
<dbReference type="Gene3D" id="3.40.50.300">
    <property type="entry name" value="P-loop containing nucleotide triphosphate hydrolases"/>
    <property type="match status" value="3"/>
</dbReference>
<dbReference type="EMBL" id="SNRY01000924">
    <property type="protein sequence ID" value="KAA6335136.1"/>
    <property type="molecule type" value="Genomic_DNA"/>
</dbReference>
<accession>A0A5J4RLX2</accession>
<dbReference type="GO" id="GO:0016887">
    <property type="term" value="F:ATP hydrolysis activity"/>
    <property type="evidence" value="ECO:0007669"/>
    <property type="project" value="RHEA"/>
</dbReference>
<reference evidence="16" key="1">
    <citation type="submission" date="2019-03" db="EMBL/GenBank/DDBJ databases">
        <title>Single cell metagenomics reveals metabolic interactions within the superorganism composed of flagellate Streblomastix strix and complex community of Bacteroidetes bacteria on its surface.</title>
        <authorList>
            <person name="Treitli S.C."/>
            <person name="Kolisko M."/>
            <person name="Husnik F."/>
            <person name="Keeling P."/>
            <person name="Hampl V."/>
        </authorList>
    </citation>
    <scope>NUCLEOTIDE SEQUENCE</scope>
    <source>
        <strain evidence="16">STM</strain>
    </source>
</reference>
<evidence type="ECO:0000256" key="11">
    <source>
        <dbReference type="ARBA" id="ARBA00034617"/>
    </source>
</evidence>
<name>A0A5J4RLX2_9ZZZZ</name>
<dbReference type="PROSITE" id="PS51198">
    <property type="entry name" value="UVRD_HELICASE_ATP_BIND"/>
    <property type="match status" value="1"/>
</dbReference>
<evidence type="ECO:0000256" key="5">
    <source>
        <dbReference type="ARBA" id="ARBA00022806"/>
    </source>
</evidence>
<dbReference type="PANTHER" id="PTHR11070">
    <property type="entry name" value="UVRD / RECB / PCRA DNA HELICASE FAMILY MEMBER"/>
    <property type="match status" value="1"/>
</dbReference>
<gene>
    <name evidence="16" type="ORF">EZS27_016604</name>
</gene>
<feature type="domain" description="UvrD-like helicase ATP-binding" evidence="14">
    <location>
        <begin position="1"/>
        <end position="463"/>
    </location>
</feature>
<keyword evidence="5 16" id="KW-0347">Helicase</keyword>
<evidence type="ECO:0000256" key="9">
    <source>
        <dbReference type="ARBA" id="ARBA00023204"/>
    </source>
</evidence>
<organism evidence="16">
    <name type="scientific">termite gut metagenome</name>
    <dbReference type="NCBI Taxonomy" id="433724"/>
    <lineage>
        <taxon>unclassified sequences</taxon>
        <taxon>metagenomes</taxon>
        <taxon>organismal metagenomes</taxon>
    </lineage>
</organism>
<comment type="catalytic activity">
    <reaction evidence="11">
        <text>Couples ATP hydrolysis with the unwinding of duplex DNA by translocating in the 3'-5' direction.</text>
        <dbReference type="EC" id="5.6.2.4"/>
    </reaction>
</comment>
<evidence type="ECO:0000256" key="8">
    <source>
        <dbReference type="ARBA" id="ARBA00023125"/>
    </source>
</evidence>
<dbReference type="GO" id="GO:0005829">
    <property type="term" value="C:cytosol"/>
    <property type="evidence" value="ECO:0007669"/>
    <property type="project" value="TreeGrafter"/>
</dbReference>
<dbReference type="InterPro" id="IPR000212">
    <property type="entry name" value="DNA_helicase_UvrD/REP"/>
</dbReference>
<evidence type="ECO:0000256" key="12">
    <source>
        <dbReference type="ARBA" id="ARBA00034808"/>
    </source>
</evidence>
<dbReference type="SUPFAM" id="SSF52540">
    <property type="entry name" value="P-loop containing nucleoside triphosphate hydrolases"/>
    <property type="match status" value="1"/>
</dbReference>
<evidence type="ECO:0000259" key="14">
    <source>
        <dbReference type="PROSITE" id="PS51198"/>
    </source>
</evidence>
<comment type="catalytic activity">
    <reaction evidence="13">
        <text>ATP + H2O = ADP + phosphate + H(+)</text>
        <dbReference type="Rhea" id="RHEA:13065"/>
        <dbReference type="ChEBI" id="CHEBI:15377"/>
        <dbReference type="ChEBI" id="CHEBI:15378"/>
        <dbReference type="ChEBI" id="CHEBI:30616"/>
        <dbReference type="ChEBI" id="CHEBI:43474"/>
        <dbReference type="ChEBI" id="CHEBI:456216"/>
        <dbReference type="EC" id="5.6.2.4"/>
    </reaction>
</comment>
<evidence type="ECO:0000313" key="16">
    <source>
        <dbReference type="EMBL" id="KAA6335136.1"/>
    </source>
</evidence>
<evidence type="ECO:0000256" key="6">
    <source>
        <dbReference type="ARBA" id="ARBA00022839"/>
    </source>
</evidence>
<dbReference type="Gene3D" id="1.10.3170.10">
    <property type="entry name" value="Recbcd, chain B, domain 2"/>
    <property type="match status" value="1"/>
</dbReference>
<dbReference type="GO" id="GO:0043138">
    <property type="term" value="F:3'-5' DNA helicase activity"/>
    <property type="evidence" value="ECO:0007669"/>
    <property type="project" value="UniProtKB-EC"/>
</dbReference>
<keyword evidence="10" id="KW-0413">Isomerase</keyword>
<dbReference type="PANTHER" id="PTHR11070:SF67">
    <property type="entry name" value="DNA 3'-5' HELICASE"/>
    <property type="match status" value="1"/>
</dbReference>
<keyword evidence="2" id="KW-0547">Nucleotide-binding</keyword>
<protein>
    <recommendedName>
        <fullName evidence="12">DNA 3'-5' helicase</fullName>
        <ecNumber evidence="12">5.6.2.4</ecNumber>
    </recommendedName>
</protein>
<dbReference type="Pfam" id="PF00580">
    <property type="entry name" value="UvrD-helicase"/>
    <property type="match status" value="1"/>
</dbReference>
<evidence type="ECO:0000256" key="1">
    <source>
        <dbReference type="ARBA" id="ARBA00022722"/>
    </source>
</evidence>
<dbReference type="EC" id="5.6.2.4" evidence="12"/>
<dbReference type="InterPro" id="IPR014016">
    <property type="entry name" value="UvrD-like_ATP-bd"/>
</dbReference>
<keyword evidence="1" id="KW-0540">Nuclease</keyword>
<keyword evidence="4 16" id="KW-0378">Hydrolase</keyword>
<evidence type="ECO:0000256" key="4">
    <source>
        <dbReference type="ARBA" id="ARBA00022801"/>
    </source>
</evidence>
<dbReference type="GO" id="GO:0004527">
    <property type="term" value="F:exonuclease activity"/>
    <property type="evidence" value="ECO:0007669"/>
    <property type="project" value="UniProtKB-KW"/>
</dbReference>
<keyword evidence="7" id="KW-0067">ATP-binding</keyword>
<dbReference type="Gene3D" id="3.90.320.10">
    <property type="match status" value="1"/>
</dbReference>
<sequence>MELLIYKASAGSGKTFTLTVEYIKHLVRNPRAYRQILAVTFTNKATTEMKERILGQLYGIWTGDKDSEPYLNRIREDTNTPEEEIREAAGKALNYIIHDYTSFRVETIDSFFQSVLRNLTRELELSPNLNVILTNAEVLSDAVDLMIEKLEPDSPVLLWLLDYINEKIAEDKHWNVSNEVKKFGMNIFSEEYMEKGEGLHRQLKNPNTIRDYRRELNAIKEVAFKQMKEFGVRFERELEGHSLAVHDFKNKEKGISSYFRKLKDGILDDDIRNKTVEQCLEDERNWVAKTSPRYEEIRSLAALTLIPLLQEAESLRVKNNRTVNSCLLSMQYLNRLQLLANIDEEVRELNKKENRFFLSDTNALLHSLLKEGDPSFVFEKIGTSTRTVMIDEFQDTSRMQWDNFRLLLLEGLSQGGDSLIVGDVKQSIYRWRNSDWGILNGLSGHINNFPIRVETLKTNRRSETNIIRFNNELFVAATDYLNSLHLAQLGEPCEPLLKAYHDVVQASPRSEERGYVKVSFLEKDDEHDYTEQTLIALGEEVERLLANGVCLNSIAVLVRKNKNIPAIADYFDKELHYKVVSDEAFRLDASLAVRMMMDALRCLSSPDNLVVRAQLIVAYQSEIVKCGKDLHTLLLSPPEELLPEEFITQAEALRLMPLYELLQGLFRIFEMHRIEGQDAYLFAFFDAVIEYLQNNSSETAGFIRHWDEELCGKTIPAGEIEGIRILSIHKSKGLEFHTVLLPFCDWKLESETNEHMVWCLPEVPPFNKIDIVPINYSTRMAESVYRTDYLHERLQLWVDNLNLLYVAFTRAEKNLIVWSKKKGQVRTVSELLTQSLSRMASGGNMDWNEEQPYETGTVLPSDKQEGDTTSTNLFLQKPVKKVVKMEVLQHRYIKFRQSNRSADFIRGDDEEGTTNNLFINRGLLLHTLFSAINTKTDIEPAIERLIVEGVIGTKAVEADIRATVQKAFSLPEIQQWYSGEWQLFNECNIIYKDKEKLCTRRPDRVVIKGDEVVVLDFKFGKQKEEHNEQVREYRALLAQMGYGNVSGYLWYVERGVVVPST</sequence>
<keyword evidence="6" id="KW-0269">Exonuclease</keyword>
<dbReference type="InterPro" id="IPR011604">
    <property type="entry name" value="PDDEXK-like_dom_sf"/>
</dbReference>
<dbReference type="GO" id="GO:0000725">
    <property type="term" value="P:recombinational repair"/>
    <property type="evidence" value="ECO:0007669"/>
    <property type="project" value="TreeGrafter"/>
</dbReference>
<evidence type="ECO:0000256" key="13">
    <source>
        <dbReference type="ARBA" id="ARBA00048988"/>
    </source>
</evidence>
<keyword evidence="8" id="KW-0238">DNA-binding</keyword>
<dbReference type="GO" id="GO:0005524">
    <property type="term" value="F:ATP binding"/>
    <property type="evidence" value="ECO:0007669"/>
    <property type="project" value="UniProtKB-KW"/>
</dbReference>